<keyword evidence="8 9" id="KW-0998">Cell outer membrane</keyword>
<dbReference type="Proteomes" id="UP001497416">
    <property type="component" value="Unassembled WGS sequence"/>
</dbReference>
<dbReference type="SUPFAM" id="SSF56935">
    <property type="entry name" value="Porins"/>
    <property type="match status" value="1"/>
</dbReference>
<evidence type="ECO:0000256" key="10">
    <source>
        <dbReference type="RuleBase" id="RU003357"/>
    </source>
</evidence>
<keyword evidence="3 9" id="KW-1134">Transmembrane beta strand</keyword>
<organism evidence="14 15">
    <name type="scientific">Tenacibaculum platacis</name>
    <dbReference type="NCBI Taxonomy" id="3137852"/>
    <lineage>
        <taxon>Bacteria</taxon>
        <taxon>Pseudomonadati</taxon>
        <taxon>Bacteroidota</taxon>
        <taxon>Flavobacteriia</taxon>
        <taxon>Flavobacteriales</taxon>
        <taxon>Flavobacteriaceae</taxon>
        <taxon>Tenacibaculum</taxon>
    </lineage>
</organism>
<feature type="domain" description="TonB-dependent receptor plug" evidence="13">
    <location>
        <begin position="144"/>
        <end position="236"/>
    </location>
</feature>
<dbReference type="Pfam" id="PF00593">
    <property type="entry name" value="TonB_dep_Rec_b-barrel"/>
    <property type="match status" value="1"/>
</dbReference>
<dbReference type="PROSITE" id="PS52016">
    <property type="entry name" value="TONB_DEPENDENT_REC_3"/>
    <property type="match status" value="1"/>
</dbReference>
<name>A0ABP1EMA4_9FLAO</name>
<proteinExistence type="inferred from homology"/>
<reference evidence="14 15" key="1">
    <citation type="submission" date="2024-05" db="EMBL/GenBank/DDBJ databases">
        <authorList>
            <person name="Duchaud E."/>
        </authorList>
    </citation>
    <scope>NUCLEOTIDE SEQUENCE [LARGE SCALE GENOMIC DNA]</scope>
    <source>
        <strain evidence="14">Ena-SAMPLE-TAB-13-05-2024-13:56:06:370-140302</strain>
    </source>
</reference>
<accession>A0ABP1EMA4</accession>
<evidence type="ECO:0000256" key="2">
    <source>
        <dbReference type="ARBA" id="ARBA00022448"/>
    </source>
</evidence>
<comment type="caution">
    <text evidence="14">The sequence shown here is derived from an EMBL/GenBank/DDBJ whole genome shotgun (WGS) entry which is preliminary data.</text>
</comment>
<dbReference type="InterPro" id="IPR010917">
    <property type="entry name" value="TonB_rcpt_CS"/>
</dbReference>
<evidence type="ECO:0000256" key="5">
    <source>
        <dbReference type="ARBA" id="ARBA00022729"/>
    </source>
</evidence>
<keyword evidence="2 9" id="KW-0813">Transport</keyword>
<dbReference type="PANTHER" id="PTHR30442">
    <property type="entry name" value="IRON III DICITRATE TRANSPORT PROTEIN FECA"/>
    <property type="match status" value="1"/>
</dbReference>
<dbReference type="Gene3D" id="2.170.130.10">
    <property type="entry name" value="TonB-dependent receptor, plug domain"/>
    <property type="match status" value="1"/>
</dbReference>
<dbReference type="InterPro" id="IPR036942">
    <property type="entry name" value="Beta-barrel_TonB_sf"/>
</dbReference>
<evidence type="ECO:0000259" key="12">
    <source>
        <dbReference type="Pfam" id="PF00593"/>
    </source>
</evidence>
<dbReference type="InterPro" id="IPR012910">
    <property type="entry name" value="Plug_dom"/>
</dbReference>
<keyword evidence="7 9" id="KW-0472">Membrane</keyword>
<feature type="domain" description="TonB-dependent receptor-like beta-barrel" evidence="12">
    <location>
        <begin position="319"/>
        <end position="777"/>
    </location>
</feature>
<evidence type="ECO:0000313" key="15">
    <source>
        <dbReference type="Proteomes" id="UP001497416"/>
    </source>
</evidence>
<dbReference type="InterPro" id="IPR037066">
    <property type="entry name" value="Plug_dom_sf"/>
</dbReference>
<evidence type="ECO:0000256" key="8">
    <source>
        <dbReference type="ARBA" id="ARBA00023237"/>
    </source>
</evidence>
<gene>
    <name evidence="14" type="ORF">T190607A01A_20580</name>
</gene>
<keyword evidence="15" id="KW-1185">Reference proteome</keyword>
<dbReference type="InterPro" id="IPR000531">
    <property type="entry name" value="Beta-barrel_TonB"/>
</dbReference>
<comment type="similarity">
    <text evidence="9 10">Belongs to the TonB-dependent receptor family.</text>
</comment>
<evidence type="ECO:0000256" key="4">
    <source>
        <dbReference type="ARBA" id="ARBA00022692"/>
    </source>
</evidence>
<keyword evidence="4 9" id="KW-0812">Transmembrane</keyword>
<feature type="chain" id="PRO_5045667650" evidence="11">
    <location>
        <begin position="24"/>
        <end position="811"/>
    </location>
</feature>
<dbReference type="SUPFAM" id="SSF49464">
    <property type="entry name" value="Carboxypeptidase regulatory domain-like"/>
    <property type="match status" value="1"/>
</dbReference>
<sequence length="811" mass="90785">MRLKLKDYSIVFVLFLCVTALTAQTKFTGVVSSETKKKLQKVQLFDVSGNVLSTTDSNGYFEFSSTKKVFTVVFYLDEYELLETKFDSSVNTVYNIILNSFSEELSEVEIKAKKRKAFELKRLKDVEGTAIYAGKKTEVVLVTESTANLATNNARQLYNQVAGLNIFENDDAGLQLNVGGRGLDPNRTSNFNTRQNGYDISADVLGYPESYYTPAAEGVQEIQVIRGAASLQYGTQFGGLINFIMKKPNSNKALEVVSRTTLGSFNLFTNFISIGGTSGKLSYYGYYNYKQGDGFRPNSGFNSKNAYAYVGYDFNTKTKLEAEATYLTYLAQQAGGLTDAMFVDNPFQSNRSRNWFNVDWLLYNLKFTHDFTDNTKFTFNFFGLNASRDAVGFRDRRVDLADNLGARELLTSDFSNFGFEARFLDKYKLFGKEATYLIGGKYYNANNTSFQGPGTDGSDANFSSAIDQFPNYTFQSDFDNPNENIAIFGENIFYVSNKFSVTPGFRFEYINTGSNGFRKRVNTDAAGNPIGTVEESDNLTKERSFVLLGLGLSYKPNDVLEVYGNISQNYRSITFSDVNIVNPSNAVDPNLDDETGFTIDAGIRGNLNKFISYDLSGFALFYNNRIGDFTTTIPPLNTVGQLRTNVGEARIIGLESLIDVNLKRVFDLSNDYSLNTFINTSFISSEYTDSKENNIKGNRVEFVPDVNLKTGLKFGYKDFTTSLQYSYLSEQFNDANNSAQPDASNAVRGPIPSYGILDFSASYSYKFLKLEVGVNNLLDEVYFTRRATGYPGPGIIPSAPRNWYTTLQFKF</sequence>
<evidence type="ECO:0000256" key="1">
    <source>
        <dbReference type="ARBA" id="ARBA00004571"/>
    </source>
</evidence>
<evidence type="ECO:0000256" key="6">
    <source>
        <dbReference type="ARBA" id="ARBA00023077"/>
    </source>
</evidence>
<dbReference type="PROSITE" id="PS01156">
    <property type="entry name" value="TONB_DEPENDENT_REC_2"/>
    <property type="match status" value="1"/>
</dbReference>
<dbReference type="Pfam" id="PF07715">
    <property type="entry name" value="Plug"/>
    <property type="match status" value="1"/>
</dbReference>
<dbReference type="Gene3D" id="2.40.170.20">
    <property type="entry name" value="TonB-dependent receptor, beta-barrel domain"/>
    <property type="match status" value="1"/>
</dbReference>
<evidence type="ECO:0000313" key="14">
    <source>
        <dbReference type="EMBL" id="CAL2086077.1"/>
    </source>
</evidence>
<dbReference type="EMBL" id="CAXIXY010000004">
    <property type="protein sequence ID" value="CAL2086077.1"/>
    <property type="molecule type" value="Genomic_DNA"/>
</dbReference>
<dbReference type="InterPro" id="IPR008969">
    <property type="entry name" value="CarboxyPept-like_regulatory"/>
</dbReference>
<protein>
    <submittedName>
        <fullName evidence="14">Fe(3+) dicitrate transport protein</fullName>
    </submittedName>
</protein>
<evidence type="ECO:0000256" key="3">
    <source>
        <dbReference type="ARBA" id="ARBA00022452"/>
    </source>
</evidence>
<feature type="signal peptide" evidence="11">
    <location>
        <begin position="1"/>
        <end position="23"/>
    </location>
</feature>
<comment type="subcellular location">
    <subcellularLocation>
        <location evidence="1 9">Cell outer membrane</location>
        <topology evidence="1 9">Multi-pass membrane protein</topology>
    </subcellularLocation>
</comment>
<keyword evidence="5 11" id="KW-0732">Signal</keyword>
<dbReference type="RefSeq" id="WP_348712139.1">
    <property type="nucleotide sequence ID" value="NZ_CAXIXY010000004.1"/>
</dbReference>
<evidence type="ECO:0000256" key="11">
    <source>
        <dbReference type="SAM" id="SignalP"/>
    </source>
</evidence>
<evidence type="ECO:0000256" key="9">
    <source>
        <dbReference type="PROSITE-ProRule" id="PRU01360"/>
    </source>
</evidence>
<keyword evidence="6 10" id="KW-0798">TonB box</keyword>
<evidence type="ECO:0000259" key="13">
    <source>
        <dbReference type="Pfam" id="PF07715"/>
    </source>
</evidence>
<dbReference type="PANTHER" id="PTHR30442:SF0">
    <property type="entry name" value="FE(3+) DICITRATE TRANSPORT PROTEIN FECA"/>
    <property type="match status" value="1"/>
</dbReference>
<evidence type="ECO:0000256" key="7">
    <source>
        <dbReference type="ARBA" id="ARBA00023136"/>
    </source>
</evidence>
<dbReference type="InterPro" id="IPR039426">
    <property type="entry name" value="TonB-dep_rcpt-like"/>
</dbReference>